<evidence type="ECO:0000313" key="1">
    <source>
        <dbReference type="EMBL" id="HAT3584651.1"/>
    </source>
</evidence>
<sequence length="108" mass="12397">EKRSAVIAELVNQYYIDNILSREHENSKLLYDVYNQIWQANLDGKPFDKIARELNNAGIRIPYFDSQSGKIVVEAGIWKKDDIATLSNSALVIKMIESNEKKAKRNAR</sequence>
<dbReference type="EMBL" id="DACSUM010000065">
    <property type="protein sequence ID" value="HAT3584651.1"/>
    <property type="molecule type" value="Genomic_DNA"/>
</dbReference>
<accession>A0A9P3WJ07</accession>
<protein>
    <submittedName>
        <fullName evidence="1">Uncharacterized protein</fullName>
    </submittedName>
</protein>
<evidence type="ECO:0000313" key="2">
    <source>
        <dbReference type="Proteomes" id="UP000867740"/>
    </source>
</evidence>
<comment type="caution">
    <text evidence="1">The sequence shown here is derived from an EMBL/GenBank/DDBJ whole genome shotgun (WGS) entry which is preliminary data.</text>
</comment>
<organism evidence="1 2">
    <name type="scientific">Kluyvera intermedia</name>
    <name type="common">Enterobacter intermedius</name>
    <dbReference type="NCBI Taxonomy" id="61648"/>
    <lineage>
        <taxon>Bacteria</taxon>
        <taxon>Pseudomonadati</taxon>
        <taxon>Pseudomonadota</taxon>
        <taxon>Gammaproteobacteria</taxon>
        <taxon>Enterobacterales</taxon>
        <taxon>Enterobacteriaceae</taxon>
        <taxon>Kluyvera</taxon>
    </lineage>
</organism>
<name>A0A9P3WJ07_KLUIN</name>
<proteinExistence type="predicted"/>
<reference evidence="1" key="1">
    <citation type="journal article" date="2018" name="Genome Biol.">
        <title>SKESA: strategic k-mer extension for scrupulous assemblies.</title>
        <authorList>
            <person name="Souvorov A."/>
            <person name="Agarwala R."/>
            <person name="Lipman D.J."/>
        </authorList>
    </citation>
    <scope>NUCLEOTIDE SEQUENCE</scope>
    <source>
        <strain evidence="1">CAVp300</strain>
    </source>
</reference>
<gene>
    <name evidence="1" type="ORF">I8531_005044</name>
</gene>
<feature type="non-terminal residue" evidence="1">
    <location>
        <position position="1"/>
    </location>
</feature>
<dbReference type="Proteomes" id="UP000867740">
    <property type="component" value="Unassembled WGS sequence"/>
</dbReference>
<reference evidence="1" key="2">
    <citation type="submission" date="2020-10" db="EMBL/GenBank/DDBJ databases">
        <authorList>
            <consortium name="NCBI Pathogen Detection Project"/>
        </authorList>
    </citation>
    <scope>NUCLEOTIDE SEQUENCE</scope>
    <source>
        <strain evidence="1">CAVp300</strain>
    </source>
</reference>
<dbReference type="AlphaFoldDB" id="A0A9P3WJ07"/>